<dbReference type="Proteomes" id="UP000499080">
    <property type="component" value="Unassembled WGS sequence"/>
</dbReference>
<feature type="compositionally biased region" description="Acidic residues" evidence="1">
    <location>
        <begin position="46"/>
        <end position="76"/>
    </location>
</feature>
<dbReference type="EMBL" id="BGPR01001827">
    <property type="protein sequence ID" value="GBM62611.1"/>
    <property type="molecule type" value="Genomic_DNA"/>
</dbReference>
<dbReference type="AlphaFoldDB" id="A0A4Y2HBG1"/>
<dbReference type="OrthoDB" id="6473384at2759"/>
<name>A0A4Y2HBG1_ARAVE</name>
<accession>A0A4Y2HBG1</accession>
<gene>
    <name evidence="2" type="ORF">AVEN_187023_1</name>
</gene>
<sequence length="76" mass="8820">MKERKKNQEREGEPWAMDELFGHRGVLKKDSDPQKVQEYLELPSGSEEDFSGFSDEDPAFNPDELEAYTSSDDEDY</sequence>
<comment type="caution">
    <text evidence="2">The sequence shown here is derived from an EMBL/GenBank/DDBJ whole genome shotgun (WGS) entry which is preliminary data.</text>
</comment>
<proteinExistence type="predicted"/>
<keyword evidence="3" id="KW-1185">Reference proteome</keyword>
<evidence type="ECO:0000256" key="1">
    <source>
        <dbReference type="SAM" id="MobiDB-lite"/>
    </source>
</evidence>
<evidence type="ECO:0000313" key="3">
    <source>
        <dbReference type="Proteomes" id="UP000499080"/>
    </source>
</evidence>
<organism evidence="2 3">
    <name type="scientific">Araneus ventricosus</name>
    <name type="common">Orbweaver spider</name>
    <name type="synonym">Epeira ventricosa</name>
    <dbReference type="NCBI Taxonomy" id="182803"/>
    <lineage>
        <taxon>Eukaryota</taxon>
        <taxon>Metazoa</taxon>
        <taxon>Ecdysozoa</taxon>
        <taxon>Arthropoda</taxon>
        <taxon>Chelicerata</taxon>
        <taxon>Arachnida</taxon>
        <taxon>Araneae</taxon>
        <taxon>Araneomorphae</taxon>
        <taxon>Entelegynae</taxon>
        <taxon>Araneoidea</taxon>
        <taxon>Araneidae</taxon>
        <taxon>Araneus</taxon>
    </lineage>
</organism>
<feature type="compositionally biased region" description="Basic and acidic residues" evidence="1">
    <location>
        <begin position="1"/>
        <end position="13"/>
    </location>
</feature>
<feature type="region of interest" description="Disordered" evidence="1">
    <location>
        <begin position="1"/>
        <end position="76"/>
    </location>
</feature>
<protein>
    <submittedName>
        <fullName evidence="2">Uncharacterized protein</fullName>
    </submittedName>
</protein>
<evidence type="ECO:0000313" key="2">
    <source>
        <dbReference type="EMBL" id="GBM62611.1"/>
    </source>
</evidence>
<reference evidence="2 3" key="1">
    <citation type="journal article" date="2019" name="Sci. Rep.">
        <title>Orb-weaving spider Araneus ventricosus genome elucidates the spidroin gene catalogue.</title>
        <authorList>
            <person name="Kono N."/>
            <person name="Nakamura H."/>
            <person name="Ohtoshi R."/>
            <person name="Moran D.A.P."/>
            <person name="Shinohara A."/>
            <person name="Yoshida Y."/>
            <person name="Fujiwara M."/>
            <person name="Mori M."/>
            <person name="Tomita M."/>
            <person name="Arakawa K."/>
        </authorList>
    </citation>
    <scope>NUCLEOTIDE SEQUENCE [LARGE SCALE GENOMIC DNA]</scope>
</reference>